<evidence type="ECO:0000313" key="2">
    <source>
        <dbReference type="WBParaSite" id="ACRNAN_scaffold17228.g9132.t1"/>
    </source>
</evidence>
<keyword evidence="1" id="KW-1185">Reference proteome</keyword>
<reference evidence="2" key="1">
    <citation type="submission" date="2022-11" db="UniProtKB">
        <authorList>
            <consortium name="WormBaseParasite"/>
        </authorList>
    </citation>
    <scope>IDENTIFICATION</scope>
</reference>
<dbReference type="Proteomes" id="UP000887540">
    <property type="component" value="Unplaced"/>
</dbReference>
<organism evidence="1 2">
    <name type="scientific">Acrobeloides nanus</name>
    <dbReference type="NCBI Taxonomy" id="290746"/>
    <lineage>
        <taxon>Eukaryota</taxon>
        <taxon>Metazoa</taxon>
        <taxon>Ecdysozoa</taxon>
        <taxon>Nematoda</taxon>
        <taxon>Chromadorea</taxon>
        <taxon>Rhabditida</taxon>
        <taxon>Tylenchina</taxon>
        <taxon>Cephalobomorpha</taxon>
        <taxon>Cephaloboidea</taxon>
        <taxon>Cephalobidae</taxon>
        <taxon>Acrobeloides</taxon>
    </lineage>
</organism>
<accession>A0A914D3I7</accession>
<dbReference type="AlphaFoldDB" id="A0A914D3I7"/>
<dbReference type="WBParaSite" id="ACRNAN_scaffold17228.g9132.t1">
    <property type="protein sequence ID" value="ACRNAN_scaffold17228.g9132.t1"/>
    <property type="gene ID" value="ACRNAN_scaffold17228.g9132"/>
</dbReference>
<name>A0A914D3I7_9BILA</name>
<protein>
    <submittedName>
        <fullName evidence="2">Uncharacterized protein</fullName>
    </submittedName>
</protein>
<evidence type="ECO:0000313" key="1">
    <source>
        <dbReference type="Proteomes" id="UP000887540"/>
    </source>
</evidence>
<sequence>MMMTFHHLVPSALLELLGGFWCVTNGPFAYLWFNSELRADFLDIYFGLKKTTKRIYYKVSSIPGLRRRTNAVRAAQNEDGIKRTADIGSDLTKPGMQASSQNATNMANTIQNLQTDTMDNVRENIDCD</sequence>
<proteinExistence type="predicted"/>